<reference evidence="1 2" key="1">
    <citation type="submission" date="2016-06" db="EMBL/GenBank/DDBJ databases">
        <title>Genome sequence of halotolerant plant growth promoting strain of Halomonas elongata HEK1 isolated from salterns of Rann of Kutch, Gujarat, India.</title>
        <authorList>
            <person name="Gaba S."/>
            <person name="Singh R.N."/>
            <person name="Abrol S."/>
            <person name="Kaushik R."/>
            <person name="Saxena A.K."/>
        </authorList>
    </citation>
    <scope>NUCLEOTIDE SEQUENCE [LARGE SCALE GENOMIC DNA]</scope>
    <source>
        <strain evidence="1 2">HEK1</strain>
    </source>
</reference>
<accession>A0A1B8P3X9</accession>
<dbReference type="EMBL" id="MAJD01000001">
    <property type="protein sequence ID" value="OBX36971.1"/>
    <property type="molecule type" value="Genomic_DNA"/>
</dbReference>
<evidence type="ECO:0000313" key="1">
    <source>
        <dbReference type="EMBL" id="OBX36971.1"/>
    </source>
</evidence>
<sequence length="129" mass="14348">MQNVELKLRAVTRFVLTRHSSAPCPYVEELGEFQNRQRGEHAGYAFAALAESDGKVAKLTSSDDRMSDLSTIDLLAELIRRKGHGTDAPHTRRYATPHLDYCIGIGKNHTADITLDEDALAELDRRVGL</sequence>
<dbReference type="Proteomes" id="UP000092504">
    <property type="component" value="Unassembled WGS sequence"/>
</dbReference>
<dbReference type="AlphaFoldDB" id="A0A1B8P3X9"/>
<name>A0A1B8P3X9_HALEL</name>
<comment type="caution">
    <text evidence="1">The sequence shown here is derived from an EMBL/GenBank/DDBJ whole genome shotgun (WGS) entry which is preliminary data.</text>
</comment>
<organism evidence="1 2">
    <name type="scientific">Halomonas elongata</name>
    <dbReference type="NCBI Taxonomy" id="2746"/>
    <lineage>
        <taxon>Bacteria</taxon>
        <taxon>Pseudomonadati</taxon>
        <taxon>Pseudomonadota</taxon>
        <taxon>Gammaproteobacteria</taxon>
        <taxon>Oceanospirillales</taxon>
        <taxon>Halomonadaceae</taxon>
        <taxon>Halomonas</taxon>
    </lineage>
</organism>
<evidence type="ECO:0000313" key="2">
    <source>
        <dbReference type="Proteomes" id="UP000092504"/>
    </source>
</evidence>
<gene>
    <name evidence="1" type="ORF">A8U91_01319</name>
</gene>
<protein>
    <submittedName>
        <fullName evidence="1">Uncharacterized protein</fullName>
    </submittedName>
</protein>
<proteinExistence type="predicted"/>